<feature type="coiled-coil region" evidence="1">
    <location>
        <begin position="646"/>
        <end position="775"/>
    </location>
</feature>
<keyword evidence="1" id="KW-0175">Coiled coil</keyword>
<feature type="compositionally biased region" description="Low complexity" evidence="2">
    <location>
        <begin position="864"/>
        <end position="873"/>
    </location>
</feature>
<feature type="region of interest" description="Disordered" evidence="2">
    <location>
        <begin position="106"/>
        <end position="152"/>
    </location>
</feature>
<evidence type="ECO:0000256" key="1">
    <source>
        <dbReference type="SAM" id="Coils"/>
    </source>
</evidence>
<feature type="coiled-coil region" evidence="1">
    <location>
        <begin position="215"/>
        <end position="306"/>
    </location>
</feature>
<dbReference type="EMBL" id="CAUJNA010003336">
    <property type="protein sequence ID" value="CAJ1399437.1"/>
    <property type="molecule type" value="Genomic_DNA"/>
</dbReference>
<evidence type="ECO:0000256" key="2">
    <source>
        <dbReference type="SAM" id="MobiDB-lite"/>
    </source>
</evidence>
<feature type="coiled-coil region" evidence="1">
    <location>
        <begin position="912"/>
        <end position="956"/>
    </location>
</feature>
<gene>
    <name evidence="3" type="ORF">EVOR1521_LOCUS22970</name>
</gene>
<feature type="coiled-coil region" evidence="1">
    <location>
        <begin position="1167"/>
        <end position="1268"/>
    </location>
</feature>
<comment type="caution">
    <text evidence="3">The sequence shown here is derived from an EMBL/GenBank/DDBJ whole genome shotgun (WGS) entry which is preliminary data.</text>
</comment>
<proteinExistence type="predicted"/>
<sequence length="1357" mass="152938">MEAAREASDAAALRQEVLSLKLLCNAARAEAAVADGKAAELKELVFKERSEQDKLACSLQEQLDLLRRQLVQQSEDLQVLAQKGAAAAAGLEERRQRELEMQWRQDQGFAEAAEQRRKAEERREEEERRLEERLRDAEGKRREEAAEGRQSAAELRGRLEVLEQRLGAAQQAAQEKAEALRLIQGQVAALDAFQGTVETQLSETSGQLGRQERSSEEQRQALLALESNLSQLGEKQGARQRQLEQDLTGLAAAQGETRSQLEQLEQRAKVETEKRSQESAGWKLELKALQESLASEEQARKQGLQEQSQMLQKVQGELKLALQGACDKLQARHSSELSALQKEVAADSAAKNKRLEDKVGVLQEQLQTQRSEQEKEAAQQLQRVQDITATLGSTSSEVKRQKEQLTELKQQQSQSAVDLQKLHATAEGLQKDMAQEASSLKSLWEDVQKLQTRSEEQKADTIQIRAEQGTAAQRQRSLESWSKSCDAKVSHLGSQLLEARADLERAVQTLEMELREQNLRGDAARQQAAEQFATLRREAQAAQAQQAAAQAAVKEEAAAQCGSLEKSLEVLRQSWDAQRSAEQAHQGQVEQRLGQGLERLARLESQEAAMEAHHKEEIVAFEAEVSATRSEQGRLAERLSQALERLAGLEAVEKQQAEEHRRQEEQLGARLAEKGYQQEQLCRQLEHQEQQQRQLQADLQSVLQRLEALAKVVCREEQELQQLLQRQLDTEREQQQIHDRQQAYELQQDKTQENCRNLETAMEQVQASARAAEARKWERLEERLGAEAGRQAQLSEKVARLEAKEPLVEDLHARISSLASAEKCEQQEALIRQIQASLESDRRGDRDDRDALAALRSRLEDLVQQSQAQQQAAEETSRAVSRLSKDSELQAENQGTLSQRLDQLRTSALSVVQSCQEEIAESRSALKALQVDFAGVRAQQKELQECTRELEQVEAEHYRELRASGGRAATRLEELDARVGACASEQRLEEVGRARAGDKAELEGQLAVSGQRLEGLERRLEAHVNKDILEPVRGVGALRLYPDLEQLQSRLGLCERQALNAGEVRKLLDAELAGAQAALRERLCTLERMPELEKQLVEQQGCVEVLQGQRKELEKSLQLLEAGLRQCGEEVAEVSTRGDRLGQQLVEEQHQREQSSAEMVCRVSEAEAALSRQLEQQQATHRQLEAELGALSQRTGARQEEQQRKLLEAQQRIEGLQSLSLLTDQLAAQGGELEGRLSSEKELRELKEQALKEQLESERAARELQRRELSAFLQQQRRGAERLTVLERSVMAVEELARREIEARVRESRRIWDVLDNTFEADEQAEYQEEERPGHPGQALAGLLRLGNRELSRKDSF</sequence>
<feature type="coiled-coil region" evidence="1">
    <location>
        <begin position="345"/>
        <end position="411"/>
    </location>
</feature>
<accession>A0AA36J4G3</accession>
<feature type="compositionally biased region" description="Basic and acidic residues" evidence="2">
    <location>
        <begin position="113"/>
        <end position="147"/>
    </location>
</feature>
<name>A0AA36J4G3_9DINO</name>
<feature type="region of interest" description="Disordered" evidence="2">
    <location>
        <begin position="864"/>
        <end position="896"/>
    </location>
</feature>
<evidence type="ECO:0000313" key="4">
    <source>
        <dbReference type="Proteomes" id="UP001178507"/>
    </source>
</evidence>
<feature type="region of interest" description="Disordered" evidence="2">
    <location>
        <begin position="1325"/>
        <end position="1345"/>
    </location>
</feature>
<dbReference type="Proteomes" id="UP001178507">
    <property type="component" value="Unassembled WGS sequence"/>
</dbReference>
<organism evidence="3 4">
    <name type="scientific">Effrenium voratum</name>
    <dbReference type="NCBI Taxonomy" id="2562239"/>
    <lineage>
        <taxon>Eukaryota</taxon>
        <taxon>Sar</taxon>
        <taxon>Alveolata</taxon>
        <taxon>Dinophyceae</taxon>
        <taxon>Suessiales</taxon>
        <taxon>Symbiodiniaceae</taxon>
        <taxon>Effrenium</taxon>
    </lineage>
</organism>
<protein>
    <submittedName>
        <fullName evidence="3">Uncharacterized protein</fullName>
    </submittedName>
</protein>
<feature type="coiled-coil region" evidence="1">
    <location>
        <begin position="1103"/>
        <end position="1130"/>
    </location>
</feature>
<evidence type="ECO:0000313" key="3">
    <source>
        <dbReference type="EMBL" id="CAJ1399437.1"/>
    </source>
</evidence>
<feature type="coiled-coil region" evidence="1">
    <location>
        <begin position="493"/>
        <end position="574"/>
    </location>
</feature>
<keyword evidence="4" id="KW-1185">Reference proteome</keyword>
<reference evidence="3" key="1">
    <citation type="submission" date="2023-08" db="EMBL/GenBank/DDBJ databases">
        <authorList>
            <person name="Chen Y."/>
            <person name="Shah S."/>
            <person name="Dougan E. K."/>
            <person name="Thang M."/>
            <person name="Chan C."/>
        </authorList>
    </citation>
    <scope>NUCLEOTIDE SEQUENCE</scope>
</reference>